<keyword evidence="1" id="KW-0540">Nuclease</keyword>
<dbReference type="GO" id="GO:0003964">
    <property type="term" value="F:RNA-directed DNA polymerase activity"/>
    <property type="evidence" value="ECO:0007669"/>
    <property type="project" value="UniProtKB-KW"/>
</dbReference>
<dbReference type="AlphaFoldDB" id="A0A090XDI8"/>
<reference evidence="1" key="1">
    <citation type="journal article" date="2015" name="PLoS Negl. Trop. Dis.">
        <title>Deep Sequencing Analysis of the Ixodes ricinus Haemocytome.</title>
        <authorList>
            <person name="Kotsyfakis M."/>
            <person name="Kopacek P."/>
            <person name="Franta Z."/>
            <person name="Pedra J.H."/>
            <person name="Ribeiro J.M."/>
        </authorList>
    </citation>
    <scope>NUCLEOTIDE SEQUENCE</scope>
</reference>
<protein>
    <submittedName>
        <fullName evidence="1">Putative endonuclease/reverse transcriptase</fullName>
    </submittedName>
</protein>
<accession>A0A090XDI8</accession>
<keyword evidence="1" id="KW-0548">Nucleotidyltransferase</keyword>
<organism evidence="1">
    <name type="scientific">Ixodes ricinus</name>
    <name type="common">Common tick</name>
    <name type="synonym">Acarus ricinus</name>
    <dbReference type="NCBI Taxonomy" id="34613"/>
    <lineage>
        <taxon>Eukaryota</taxon>
        <taxon>Metazoa</taxon>
        <taxon>Ecdysozoa</taxon>
        <taxon>Arthropoda</taxon>
        <taxon>Chelicerata</taxon>
        <taxon>Arachnida</taxon>
        <taxon>Acari</taxon>
        <taxon>Parasitiformes</taxon>
        <taxon>Ixodida</taxon>
        <taxon>Ixodoidea</taxon>
        <taxon>Ixodidae</taxon>
        <taxon>Ixodinae</taxon>
        <taxon>Ixodes</taxon>
    </lineage>
</organism>
<dbReference type="SUPFAM" id="SSF56219">
    <property type="entry name" value="DNase I-like"/>
    <property type="match status" value="1"/>
</dbReference>
<dbReference type="PANTHER" id="PTHR33395:SF22">
    <property type="entry name" value="REVERSE TRANSCRIPTASE DOMAIN-CONTAINING PROTEIN"/>
    <property type="match status" value="1"/>
</dbReference>
<feature type="non-terminal residue" evidence="1">
    <location>
        <position position="1"/>
    </location>
</feature>
<dbReference type="GO" id="GO:0031012">
    <property type="term" value="C:extracellular matrix"/>
    <property type="evidence" value="ECO:0007669"/>
    <property type="project" value="TreeGrafter"/>
</dbReference>
<dbReference type="GO" id="GO:0061343">
    <property type="term" value="P:cell adhesion involved in heart morphogenesis"/>
    <property type="evidence" value="ECO:0007669"/>
    <property type="project" value="TreeGrafter"/>
</dbReference>
<sequence length="149" mass="16360">TVLLLNCRSLKNEVDDFFCLVELIKPSIIMGKESWLDESVLDSEVFPGGFSVYHKDRHAHGGGVLSLIDAGWASSQLLLPQNNTESIWCRVQLSKGGSLVLGTYHRPPTMNDIDELSHVLSPIPDSSVIVGGDFNLPNVDWTSTSFCTN</sequence>
<dbReference type="GO" id="GO:0007508">
    <property type="term" value="P:larval heart development"/>
    <property type="evidence" value="ECO:0007669"/>
    <property type="project" value="TreeGrafter"/>
</dbReference>
<keyword evidence="1" id="KW-0695">RNA-directed DNA polymerase</keyword>
<evidence type="ECO:0000313" key="1">
    <source>
        <dbReference type="EMBL" id="JAC94065.1"/>
    </source>
</evidence>
<keyword evidence="1" id="KW-0378">Hydrolase</keyword>
<keyword evidence="1" id="KW-0255">Endonuclease</keyword>
<name>A0A090XDI8_IXORI</name>
<keyword evidence="1" id="KW-0808">Transferase</keyword>
<dbReference type="GO" id="GO:0004519">
    <property type="term" value="F:endonuclease activity"/>
    <property type="evidence" value="ECO:0007669"/>
    <property type="project" value="UniProtKB-KW"/>
</dbReference>
<proteinExistence type="evidence at transcript level"/>
<dbReference type="EMBL" id="GBIH01000645">
    <property type="protein sequence ID" value="JAC94065.1"/>
    <property type="molecule type" value="mRNA"/>
</dbReference>
<dbReference type="Gene3D" id="3.60.10.10">
    <property type="entry name" value="Endonuclease/exonuclease/phosphatase"/>
    <property type="match status" value="1"/>
</dbReference>
<dbReference type="InterPro" id="IPR036691">
    <property type="entry name" value="Endo/exonu/phosph_ase_sf"/>
</dbReference>
<feature type="non-terminal residue" evidence="1">
    <location>
        <position position="149"/>
    </location>
</feature>
<dbReference type="PANTHER" id="PTHR33395">
    <property type="entry name" value="TRANSCRIPTASE, PUTATIVE-RELATED-RELATED"/>
    <property type="match status" value="1"/>
</dbReference>